<protein>
    <submittedName>
        <fullName evidence="1">Uncharacterized protein</fullName>
    </submittedName>
</protein>
<reference evidence="1 2" key="1">
    <citation type="submission" date="2020-01" db="EMBL/GenBank/DDBJ databases">
        <authorList>
            <consortium name="DOE Joint Genome Institute"/>
            <person name="Haridas S."/>
            <person name="Albert R."/>
            <person name="Binder M."/>
            <person name="Bloem J."/>
            <person name="Labutti K."/>
            <person name="Salamov A."/>
            <person name="Andreopoulos B."/>
            <person name="Baker S.E."/>
            <person name="Barry K."/>
            <person name="Bills G."/>
            <person name="Bluhm B.H."/>
            <person name="Cannon C."/>
            <person name="Castanera R."/>
            <person name="Culley D.E."/>
            <person name="Daum C."/>
            <person name="Ezra D."/>
            <person name="Gonzalez J.B."/>
            <person name="Henrissat B."/>
            <person name="Kuo A."/>
            <person name="Liang C."/>
            <person name="Lipzen A."/>
            <person name="Lutzoni F."/>
            <person name="Magnuson J."/>
            <person name="Mondo S."/>
            <person name="Nolan M."/>
            <person name="Ohm R."/>
            <person name="Pangilinan J."/>
            <person name="Park H.-J.H."/>
            <person name="Ramirez L."/>
            <person name="Alfaro M."/>
            <person name="Sun H."/>
            <person name="Tritt A."/>
            <person name="Yoshinaga Y."/>
            <person name="Zwiers L.-H.L."/>
            <person name="Turgeon B.G."/>
            <person name="Goodwin S.B."/>
            <person name="Spatafora J.W."/>
            <person name="Crous P.W."/>
            <person name="Grigoriev I.V."/>
        </authorList>
    </citation>
    <scope>NUCLEOTIDE SEQUENCE [LARGE SCALE GENOMIC DNA]</scope>
    <source>
        <strain evidence="1 2">CBS 611.86</strain>
    </source>
</reference>
<evidence type="ECO:0000313" key="1">
    <source>
        <dbReference type="EMBL" id="KAF2877311.1"/>
    </source>
</evidence>
<comment type="caution">
    <text evidence="1">The sequence shown here is derived from an EMBL/GenBank/DDBJ whole genome shotgun (WGS) entry which is preliminary data.</text>
</comment>
<keyword evidence="2" id="KW-1185">Reference proteome</keyword>
<name>A0A7C8IHH6_9PLEO</name>
<gene>
    <name evidence="1" type="ORF">BDV95DRAFT_601721</name>
</gene>
<accession>A0A7C8IHH6</accession>
<dbReference type="AlphaFoldDB" id="A0A7C8IHH6"/>
<sequence>MPEIPDAVAITTAPLAHRQQYRKAMASDILSRESLFASQSSIYLLQESGGYTVQANPAGGRKAARDALELEVQRQETPSSGNPLLSVPLFWIHDGVRVECESTKVVHRWRSHPLRVAQRNTDFFDSLADELCSSADTQLLCQLREWAKGAAKDAPHLIMENPDTILLLGLIFLPHELIRMMMELGTHDWTRWGDVPLQRAVPDWDRRSVGQEVYFKVAEVGRYNMPSWLWDDKGQEAFKWAAYQDLREHIHREIVASQEATVAH</sequence>
<proteinExistence type="predicted"/>
<dbReference type="EMBL" id="JAADJZ010000002">
    <property type="protein sequence ID" value="KAF2877311.1"/>
    <property type="molecule type" value="Genomic_DNA"/>
</dbReference>
<organism evidence="1 2">
    <name type="scientific">Massariosphaeria phaeospora</name>
    <dbReference type="NCBI Taxonomy" id="100035"/>
    <lineage>
        <taxon>Eukaryota</taxon>
        <taxon>Fungi</taxon>
        <taxon>Dikarya</taxon>
        <taxon>Ascomycota</taxon>
        <taxon>Pezizomycotina</taxon>
        <taxon>Dothideomycetes</taxon>
        <taxon>Pleosporomycetidae</taxon>
        <taxon>Pleosporales</taxon>
        <taxon>Pleosporales incertae sedis</taxon>
        <taxon>Massariosphaeria</taxon>
    </lineage>
</organism>
<dbReference type="Proteomes" id="UP000481861">
    <property type="component" value="Unassembled WGS sequence"/>
</dbReference>
<evidence type="ECO:0000313" key="2">
    <source>
        <dbReference type="Proteomes" id="UP000481861"/>
    </source>
</evidence>